<proteinExistence type="predicted"/>
<dbReference type="OrthoDB" id="16663at10239"/>
<dbReference type="Pfam" id="PF05883">
    <property type="entry name" value="Baculo_RING"/>
    <property type="match status" value="1"/>
</dbReference>
<organism evidence="1 2">
    <name type="scientific">Plodia interpunctella granulovirus</name>
    <dbReference type="NCBI Taxonomy" id="262175"/>
    <lineage>
        <taxon>Viruses</taxon>
        <taxon>Viruses incertae sedis</taxon>
        <taxon>Naldaviricetes</taxon>
        <taxon>Lefavirales</taxon>
        <taxon>Baculoviridae</taxon>
        <taxon>Betabaculovirus</taxon>
        <taxon>Betabaculovirus plinterpunctellae</taxon>
    </lineage>
</organism>
<dbReference type="RefSeq" id="YP_009330249.1">
    <property type="nucleotide sequence ID" value="NC_032255.1"/>
</dbReference>
<reference evidence="1 2" key="1">
    <citation type="submission" date="2016-04" db="EMBL/GenBank/DDBJ databases">
        <title>Sequence analysis of the Plodia interpunctella granulovirus genome: Discovery of an unusual inhibitor-of-apoptosis (IAP) gene.</title>
        <authorList>
            <person name="Harrison R.L."/>
            <person name="Rowley D.L."/>
            <person name="Funk C.J."/>
        </authorList>
    </citation>
    <scope>NUCLEOTIDE SEQUENCE [LARGE SCALE GENOMIC DNA]</scope>
    <source>
        <strain evidence="1">Cambridge</strain>
    </source>
</reference>
<dbReference type="InterPro" id="IPR008573">
    <property type="entry name" value="Baculovirus_U-box/Ring-like"/>
</dbReference>
<protein>
    <submittedName>
        <fullName evidence="1">U-box/RING-like domain protein</fullName>
    </submittedName>
</protein>
<dbReference type="Proteomes" id="UP000204293">
    <property type="component" value="Segment"/>
</dbReference>
<dbReference type="KEGG" id="vg:30685121"/>
<dbReference type="GeneID" id="30685121"/>
<evidence type="ECO:0000313" key="1">
    <source>
        <dbReference type="EMBL" id="APO14001.1"/>
    </source>
</evidence>
<dbReference type="EMBL" id="KX151395">
    <property type="protein sequence ID" value="APO14001.1"/>
    <property type="molecule type" value="Genomic_DNA"/>
</dbReference>
<keyword evidence="2" id="KW-1185">Reference proteome</keyword>
<evidence type="ECO:0000313" key="2">
    <source>
        <dbReference type="Proteomes" id="UP000204293"/>
    </source>
</evidence>
<accession>A0A1L5JGS8</accession>
<sequence>MFTITTNGECKKSAEAIIRQQFPSLECAICLMELDNTNKGVVYITCGGTADLERIMCRECDKKFEKHDPYKRDILYRFGYPFVSDEHAKQFLERSKNFVLNEGEEEKIEKFSARLKSTACGYRDIDFQISLNI</sequence>
<name>A0A1L5JGS8_9BBAC</name>